<dbReference type="SUPFAM" id="SSF55550">
    <property type="entry name" value="SH2 domain"/>
    <property type="match status" value="1"/>
</dbReference>
<dbReference type="EMBL" id="CAXKWB010008059">
    <property type="protein sequence ID" value="CAL4089489.1"/>
    <property type="molecule type" value="Genomic_DNA"/>
</dbReference>
<proteinExistence type="predicted"/>
<feature type="region of interest" description="Disordered" evidence="2">
    <location>
        <begin position="454"/>
        <end position="478"/>
    </location>
</feature>
<dbReference type="GO" id="GO:0005814">
    <property type="term" value="C:centriole"/>
    <property type="evidence" value="ECO:0007669"/>
    <property type="project" value="TreeGrafter"/>
</dbReference>
<evidence type="ECO:0000313" key="4">
    <source>
        <dbReference type="Proteomes" id="UP001497623"/>
    </source>
</evidence>
<dbReference type="GO" id="GO:0045162">
    <property type="term" value="P:clustering of voltage-gated sodium channels"/>
    <property type="evidence" value="ECO:0007669"/>
    <property type="project" value="InterPro"/>
</dbReference>
<comment type="caution">
    <text evidence="3">The sequence shown here is derived from an EMBL/GenBank/DDBJ whole genome shotgun (WGS) entry which is preliminary data.</text>
</comment>
<gene>
    <name evidence="3" type="ORF">MNOR_LOCUS13820</name>
</gene>
<dbReference type="Proteomes" id="UP001497623">
    <property type="component" value="Unassembled WGS sequence"/>
</dbReference>
<evidence type="ECO:0000256" key="2">
    <source>
        <dbReference type="SAM" id="MobiDB-lite"/>
    </source>
</evidence>
<feature type="non-terminal residue" evidence="3">
    <location>
        <position position="606"/>
    </location>
</feature>
<dbReference type="PANTHER" id="PTHR35970:SF1">
    <property type="entry name" value="SODIUM CHANNEL AND CLATHRIN LINKER 1"/>
    <property type="match status" value="1"/>
</dbReference>
<dbReference type="GO" id="GO:0060271">
    <property type="term" value="P:cilium assembly"/>
    <property type="evidence" value="ECO:0007669"/>
    <property type="project" value="TreeGrafter"/>
</dbReference>
<name>A0AAV2QJL9_MEGNR</name>
<dbReference type="InterPro" id="IPR038911">
    <property type="entry name" value="SCLT1"/>
</dbReference>
<protein>
    <submittedName>
        <fullName evidence="3">Uncharacterized protein</fullName>
    </submittedName>
</protein>
<keyword evidence="4" id="KW-1185">Reference proteome</keyword>
<sequence length="606" mass="70892">MNNNFYDLGQHHYLLMQETFSTFTKIHKEFLNIQKSFQGFEHFKIQCTMEGMYYLWGEVNFHYLNELVQYHQSVSVSRKASITLRDVNEQTKKENKAHSSKIQELKHELMNARSNNKVQTDDLQLGFDMSSSEYSKVIETLESEMERLRSRIQQSEEEKIITIKNNVALKKQLSTLENHLQQTSQEVHMIKLASEEKDKNLMDLKNSFSALNSKFLEQSEDLRTLLAQTEILHKNKSELTKILSSVKGRLEEAELRVHDSVKLTEAAVMEKDAALLREKHTLTEVKRLEKAVSILMDEAGLKAKVEVTKLKDEFNLNIKRLSEDLMKAELSINDKQLQFERSIRDLKKAEGHASTLENKYEKACKEHESKEGMLNQRINSLENRIARLQSEKESTSAANIETSQDFNQQQEELFLRINELEGRLLKVRSDYESLKVSSEEAYRERDYLAEKINHEKELNDSKGNSLQRQVRQKTQEVSELSSMFQSQLEALEETHSSTMKQLYETIGTAQDSCSRLQQQIEDQKEMYDQRISDLNRKFEESRRRSEENRKESHEALKKALVAEDLTNQYKMRIKEVEDRLHATEQRFASFKRAKTMSASLGHLQRI</sequence>
<feature type="coiled-coil region" evidence="1">
    <location>
        <begin position="506"/>
        <end position="593"/>
    </location>
</feature>
<accession>A0AAV2QJL9</accession>
<feature type="coiled-coil region" evidence="1">
    <location>
        <begin position="311"/>
        <end position="398"/>
    </location>
</feature>
<dbReference type="Gene3D" id="3.30.505.10">
    <property type="entry name" value="SH2 domain"/>
    <property type="match status" value="1"/>
</dbReference>
<reference evidence="3 4" key="1">
    <citation type="submission" date="2024-05" db="EMBL/GenBank/DDBJ databases">
        <authorList>
            <person name="Wallberg A."/>
        </authorList>
    </citation>
    <scope>NUCLEOTIDE SEQUENCE [LARGE SCALE GENOMIC DNA]</scope>
</reference>
<keyword evidence="1" id="KW-0175">Coiled coil</keyword>
<evidence type="ECO:0000313" key="3">
    <source>
        <dbReference type="EMBL" id="CAL4089489.1"/>
    </source>
</evidence>
<feature type="coiled-coil region" evidence="1">
    <location>
        <begin position="88"/>
        <end position="186"/>
    </location>
</feature>
<dbReference type="PANTHER" id="PTHR35970">
    <property type="entry name" value="SODIUM CHANNEL AND CLATHRIN LINKER 1"/>
    <property type="match status" value="1"/>
</dbReference>
<dbReference type="InterPro" id="IPR036860">
    <property type="entry name" value="SH2_dom_sf"/>
</dbReference>
<organism evidence="3 4">
    <name type="scientific">Meganyctiphanes norvegica</name>
    <name type="common">Northern krill</name>
    <name type="synonym">Thysanopoda norvegica</name>
    <dbReference type="NCBI Taxonomy" id="48144"/>
    <lineage>
        <taxon>Eukaryota</taxon>
        <taxon>Metazoa</taxon>
        <taxon>Ecdysozoa</taxon>
        <taxon>Arthropoda</taxon>
        <taxon>Crustacea</taxon>
        <taxon>Multicrustacea</taxon>
        <taxon>Malacostraca</taxon>
        <taxon>Eumalacostraca</taxon>
        <taxon>Eucarida</taxon>
        <taxon>Euphausiacea</taxon>
        <taxon>Euphausiidae</taxon>
        <taxon>Meganyctiphanes</taxon>
    </lineage>
</organism>
<evidence type="ECO:0000256" key="1">
    <source>
        <dbReference type="SAM" id="Coils"/>
    </source>
</evidence>
<dbReference type="AlphaFoldDB" id="A0AAV2QJL9"/>